<dbReference type="NCBIfam" id="TIGR01250">
    <property type="entry name" value="pro_imino_pep_2"/>
    <property type="match status" value="1"/>
</dbReference>
<dbReference type="Proteomes" id="UP001374803">
    <property type="component" value="Chromosome"/>
</dbReference>
<dbReference type="EMBL" id="CP089983">
    <property type="protein sequence ID" value="WXB05195.1"/>
    <property type="molecule type" value="Genomic_DNA"/>
</dbReference>
<dbReference type="PANTHER" id="PTHR43798">
    <property type="entry name" value="MONOACYLGLYCEROL LIPASE"/>
    <property type="match status" value="1"/>
</dbReference>
<dbReference type="PROSITE" id="PS51257">
    <property type="entry name" value="PROKAR_LIPOPROTEIN"/>
    <property type="match status" value="1"/>
</dbReference>
<comment type="similarity">
    <text evidence="1 3">Belongs to the peptidase S33 family.</text>
</comment>
<proteinExistence type="inferred from homology"/>
<reference evidence="5" key="1">
    <citation type="submission" date="2021-12" db="EMBL/GenBank/DDBJ databases">
        <title>Discovery of the Pendulisporaceae a myxobacterial family with distinct sporulation behavior and unique specialized metabolism.</title>
        <authorList>
            <person name="Garcia R."/>
            <person name="Popoff A."/>
            <person name="Bader C.D."/>
            <person name="Loehr J."/>
            <person name="Walesch S."/>
            <person name="Walt C."/>
            <person name="Boldt J."/>
            <person name="Bunk B."/>
            <person name="Haeckl F.J.F.P.J."/>
            <person name="Gunesch A.P."/>
            <person name="Birkelbach J."/>
            <person name="Nuebel U."/>
            <person name="Pietschmann T."/>
            <person name="Bach T."/>
            <person name="Mueller R."/>
        </authorList>
    </citation>
    <scope>NUCLEOTIDE SEQUENCE</scope>
    <source>
        <strain evidence="5">MSr11367</strain>
    </source>
</reference>
<dbReference type="PANTHER" id="PTHR43798:SF31">
    <property type="entry name" value="AB HYDROLASE SUPERFAMILY PROTEIN YCLE"/>
    <property type="match status" value="1"/>
</dbReference>
<gene>
    <name evidence="5" type="ORF">LVJ94_50905</name>
</gene>
<dbReference type="Pfam" id="PF00561">
    <property type="entry name" value="Abhydrolase_1"/>
    <property type="match status" value="1"/>
</dbReference>
<feature type="domain" description="AB hydrolase-1" evidence="4">
    <location>
        <begin position="63"/>
        <end position="311"/>
    </location>
</feature>
<evidence type="ECO:0000256" key="2">
    <source>
        <dbReference type="ARBA" id="ARBA00022801"/>
    </source>
</evidence>
<dbReference type="SUPFAM" id="SSF53474">
    <property type="entry name" value="alpha/beta-Hydrolases"/>
    <property type="match status" value="1"/>
</dbReference>
<dbReference type="Gene3D" id="3.40.50.1820">
    <property type="entry name" value="alpha/beta hydrolase"/>
    <property type="match status" value="1"/>
</dbReference>
<dbReference type="PRINTS" id="PR00793">
    <property type="entry name" value="PROAMNOPTASE"/>
</dbReference>
<sequence>MNRRSFILSGAGALTMAACTKSEHATAALPTDGRIRSGGARMIEIEGGYRVWTKKVGDAPIKLLLLHGGPGVDHSYFECFEDFLPQNGIEFYYYDQLDSTYSDKPNDPKLWTVERFREEVEAVRKGLGLEQFYLLGHSWGGILAIEYALAYQEHLKGLIISNMPPGVRSAEAYARTLRAELPQETQATLEKYEREGKFDAPEYSQIMMDVFYTRHLCRLPRPWPEPMERIFRHFNRDIYNYMQGPNVMHVTGTLKDWDRWADVPRIRTRTLTIGAKYDEVPPEDMRKMATLMPNARAWISDKGAHMTMYDDQLAYVRTLIDFLKSS</sequence>
<keyword evidence="2 3" id="KW-0378">Hydrolase</keyword>
<protein>
    <submittedName>
        <fullName evidence="5">Proline iminopeptidase-family hydrolase</fullName>
    </submittedName>
</protein>
<evidence type="ECO:0000259" key="4">
    <source>
        <dbReference type="Pfam" id="PF00561"/>
    </source>
</evidence>
<dbReference type="InterPro" id="IPR005945">
    <property type="entry name" value="Pro_imino_pep"/>
</dbReference>
<dbReference type="GO" id="GO:0016787">
    <property type="term" value="F:hydrolase activity"/>
    <property type="evidence" value="ECO:0007669"/>
    <property type="project" value="UniProtKB-KW"/>
</dbReference>
<dbReference type="InterPro" id="IPR002410">
    <property type="entry name" value="Peptidase_S33"/>
</dbReference>
<name>A0ABZ2L333_9BACT</name>
<evidence type="ECO:0000256" key="3">
    <source>
        <dbReference type="PIRNR" id="PIRNR005539"/>
    </source>
</evidence>
<organism evidence="5 6">
    <name type="scientific">Pendulispora rubella</name>
    <dbReference type="NCBI Taxonomy" id="2741070"/>
    <lineage>
        <taxon>Bacteria</taxon>
        <taxon>Pseudomonadati</taxon>
        <taxon>Myxococcota</taxon>
        <taxon>Myxococcia</taxon>
        <taxon>Myxococcales</taxon>
        <taxon>Sorangiineae</taxon>
        <taxon>Pendulisporaceae</taxon>
        <taxon>Pendulispora</taxon>
    </lineage>
</organism>
<dbReference type="RefSeq" id="WP_394834837.1">
    <property type="nucleotide sequence ID" value="NZ_CP089929.1"/>
</dbReference>
<dbReference type="InterPro" id="IPR050266">
    <property type="entry name" value="AB_hydrolase_sf"/>
</dbReference>
<accession>A0ABZ2L333</accession>
<dbReference type="InterPro" id="IPR029058">
    <property type="entry name" value="AB_hydrolase_fold"/>
</dbReference>
<keyword evidence="6" id="KW-1185">Reference proteome</keyword>
<dbReference type="InterPro" id="IPR000073">
    <property type="entry name" value="AB_hydrolase_1"/>
</dbReference>
<evidence type="ECO:0000313" key="6">
    <source>
        <dbReference type="Proteomes" id="UP001374803"/>
    </source>
</evidence>
<dbReference type="PIRSF" id="PIRSF005539">
    <property type="entry name" value="Pept_S33_TRI_F1"/>
    <property type="match status" value="1"/>
</dbReference>
<evidence type="ECO:0000313" key="5">
    <source>
        <dbReference type="EMBL" id="WXB05195.1"/>
    </source>
</evidence>
<evidence type="ECO:0000256" key="1">
    <source>
        <dbReference type="ARBA" id="ARBA00010088"/>
    </source>
</evidence>